<feature type="compositionally biased region" description="Polar residues" evidence="7">
    <location>
        <begin position="1"/>
        <end position="17"/>
    </location>
</feature>
<dbReference type="GO" id="GO:0007052">
    <property type="term" value="P:mitotic spindle organization"/>
    <property type="evidence" value="ECO:0007669"/>
    <property type="project" value="TreeGrafter"/>
</dbReference>
<sequence length="234" mass="24806">MATLKPPTNTHRSSSSGPPKAPVKVDSTATIADNVVFQGPYPVTIGAGTVIHPRAKFYTYEGPIIVGDGCIISEKAVIGSQPPPSSRSSSPLPTRDGEPTPKESTTRISYFVTIGPSSTIEPGVHIHSSATIEALATIRRGVDIGSHAKVCSSCEITGRVQEWFVVWGSGPGMRRKRTRGAKPLSPAVLDAARIAQTPLPAPAPAGKVIEDARLMVLQKEREILGRMLVSVKKK</sequence>
<dbReference type="InterPro" id="IPR011004">
    <property type="entry name" value="Trimer_LpxA-like_sf"/>
</dbReference>
<accession>A0A9W4MZ90</accession>
<dbReference type="Gene3D" id="2.160.10.10">
    <property type="entry name" value="Hexapeptide repeat proteins"/>
    <property type="match status" value="1"/>
</dbReference>
<feature type="compositionally biased region" description="Basic and acidic residues" evidence="7">
    <location>
        <begin position="95"/>
        <end position="105"/>
    </location>
</feature>
<dbReference type="AlphaFoldDB" id="A0A9W4MZ90"/>
<dbReference type="PANTHER" id="PTHR13072:SF0">
    <property type="entry name" value="DYNACTIN SUBUNIT 6"/>
    <property type="match status" value="1"/>
</dbReference>
<evidence type="ECO:0000256" key="2">
    <source>
        <dbReference type="ARBA" id="ARBA00007719"/>
    </source>
</evidence>
<dbReference type="SUPFAM" id="SSF51161">
    <property type="entry name" value="Trimeric LpxA-like enzymes"/>
    <property type="match status" value="1"/>
</dbReference>
<keyword evidence="5" id="KW-0206">Cytoskeleton</keyword>
<dbReference type="GO" id="GO:0070840">
    <property type="term" value="F:dynein complex binding"/>
    <property type="evidence" value="ECO:0007669"/>
    <property type="project" value="TreeGrafter"/>
</dbReference>
<feature type="region of interest" description="Disordered" evidence="7">
    <location>
        <begin position="1"/>
        <end position="25"/>
    </location>
</feature>
<evidence type="ECO:0000256" key="4">
    <source>
        <dbReference type="ARBA" id="ARBA00022490"/>
    </source>
</evidence>
<evidence type="ECO:0000313" key="8">
    <source>
        <dbReference type="EMBL" id="CAG8200777.1"/>
    </source>
</evidence>
<comment type="similarity">
    <text evidence="2">Belongs to the dynactin subunits 5/6 family. Dynactin subunit 6 subfamily.</text>
</comment>
<evidence type="ECO:0000256" key="6">
    <source>
        <dbReference type="ARBA" id="ARBA00034687"/>
    </source>
</evidence>
<comment type="subcellular location">
    <subcellularLocation>
        <location evidence="1">Cytoplasm</location>
        <location evidence="1">Cytoskeleton</location>
    </subcellularLocation>
</comment>
<evidence type="ECO:0000256" key="3">
    <source>
        <dbReference type="ARBA" id="ARBA00016573"/>
    </source>
</evidence>
<dbReference type="EMBL" id="CAJVOS010000049">
    <property type="protein sequence ID" value="CAG8200777.1"/>
    <property type="molecule type" value="Genomic_DNA"/>
</dbReference>
<dbReference type="GO" id="GO:0005869">
    <property type="term" value="C:dynactin complex"/>
    <property type="evidence" value="ECO:0007669"/>
    <property type="project" value="InterPro"/>
</dbReference>
<organism evidence="8 9">
    <name type="scientific">Penicillium olsonii</name>
    <dbReference type="NCBI Taxonomy" id="99116"/>
    <lineage>
        <taxon>Eukaryota</taxon>
        <taxon>Fungi</taxon>
        <taxon>Dikarya</taxon>
        <taxon>Ascomycota</taxon>
        <taxon>Pezizomycotina</taxon>
        <taxon>Eurotiomycetes</taxon>
        <taxon>Eurotiomycetidae</taxon>
        <taxon>Eurotiales</taxon>
        <taxon>Aspergillaceae</taxon>
        <taxon>Penicillium</taxon>
    </lineage>
</organism>
<evidence type="ECO:0000256" key="7">
    <source>
        <dbReference type="SAM" id="MobiDB-lite"/>
    </source>
</evidence>
<gene>
    <name evidence="8" type="ORF">POLS_LOCUS7534</name>
</gene>
<name>A0A9W4MZ90_PENOL</name>
<dbReference type="OrthoDB" id="2355at2759"/>
<evidence type="ECO:0000256" key="5">
    <source>
        <dbReference type="ARBA" id="ARBA00023212"/>
    </source>
</evidence>
<protein>
    <recommendedName>
        <fullName evidence="3">Dynactin subunit 6</fullName>
    </recommendedName>
</protein>
<comment type="caution">
    <text evidence="8">The sequence shown here is derived from an EMBL/GenBank/DDBJ whole genome shotgun (WGS) entry which is preliminary data.</text>
</comment>
<feature type="region of interest" description="Disordered" evidence="7">
    <location>
        <begin position="77"/>
        <end position="106"/>
    </location>
</feature>
<proteinExistence type="inferred from homology"/>
<reference evidence="8" key="1">
    <citation type="submission" date="2021-07" db="EMBL/GenBank/DDBJ databases">
        <authorList>
            <person name="Branca A.L. A."/>
        </authorList>
    </citation>
    <scope>NUCLEOTIDE SEQUENCE</scope>
</reference>
<evidence type="ECO:0000313" key="9">
    <source>
        <dbReference type="Proteomes" id="UP001153618"/>
    </source>
</evidence>
<dbReference type="PANTHER" id="PTHR13072">
    <property type="entry name" value="DYNACTIN 6"/>
    <property type="match status" value="1"/>
</dbReference>
<evidence type="ECO:0000256" key="1">
    <source>
        <dbReference type="ARBA" id="ARBA00004245"/>
    </source>
</evidence>
<keyword evidence="9" id="KW-1185">Reference proteome</keyword>
<comment type="function">
    <text evidence="6">Part of the dynactin complex that activates the molecular motor dynein for ultra-processive transport along microtubules.</text>
</comment>
<dbReference type="Proteomes" id="UP001153618">
    <property type="component" value="Unassembled WGS sequence"/>
</dbReference>
<keyword evidence="4" id="KW-0963">Cytoplasm</keyword>
<dbReference type="InterPro" id="IPR027777">
    <property type="entry name" value="DCTN6"/>
</dbReference>